<dbReference type="PANTHER" id="PTHR43046">
    <property type="entry name" value="GDP-MANNOSE MANNOSYL HYDROLASE"/>
    <property type="match status" value="1"/>
</dbReference>
<dbReference type="InterPro" id="IPR015797">
    <property type="entry name" value="NUDIX_hydrolase-like_dom_sf"/>
</dbReference>
<proteinExistence type="predicted"/>
<dbReference type="GeneID" id="95587207"/>
<name>A0ABQ3SL53_9ACTN</name>
<reference evidence="5" key="1">
    <citation type="submission" date="2023-07" db="EMBL/GenBank/DDBJ databases">
        <title>Whole genome shotgun sequence of Streptomyces nojiriensis NBRC 13794.</title>
        <authorList>
            <person name="Komaki H."/>
            <person name="Tamura T."/>
        </authorList>
    </citation>
    <scope>NUCLEOTIDE SEQUENCE [LARGE SCALE GENOMIC DNA]</scope>
    <source>
        <strain evidence="5">NBRC 13794</strain>
    </source>
</reference>
<dbReference type="Gene3D" id="3.90.79.10">
    <property type="entry name" value="Nucleoside Triphosphate Pyrophosphohydrolase"/>
    <property type="match status" value="1"/>
</dbReference>
<dbReference type="SUPFAM" id="SSF55811">
    <property type="entry name" value="Nudix"/>
    <property type="match status" value="1"/>
</dbReference>
<feature type="domain" description="Nudix hydrolase" evidence="3">
    <location>
        <begin position="16"/>
        <end position="146"/>
    </location>
</feature>
<dbReference type="Pfam" id="PF00293">
    <property type="entry name" value="NUDIX"/>
    <property type="match status" value="1"/>
</dbReference>
<evidence type="ECO:0000256" key="1">
    <source>
        <dbReference type="ARBA" id="ARBA00001946"/>
    </source>
</evidence>
<dbReference type="PANTHER" id="PTHR43046:SF14">
    <property type="entry name" value="MUTT_NUDIX FAMILY PROTEIN"/>
    <property type="match status" value="1"/>
</dbReference>
<dbReference type="InterPro" id="IPR000086">
    <property type="entry name" value="NUDIX_hydrolase_dom"/>
</dbReference>
<evidence type="ECO:0000313" key="5">
    <source>
        <dbReference type="Proteomes" id="UP000613974"/>
    </source>
</evidence>
<keyword evidence="2" id="KW-0378">Hydrolase</keyword>
<evidence type="ECO:0000256" key="2">
    <source>
        <dbReference type="ARBA" id="ARBA00022801"/>
    </source>
</evidence>
<organism evidence="4 5">
    <name type="scientific">Streptomyces nojiriensis</name>
    <dbReference type="NCBI Taxonomy" id="66374"/>
    <lineage>
        <taxon>Bacteria</taxon>
        <taxon>Bacillati</taxon>
        <taxon>Actinomycetota</taxon>
        <taxon>Actinomycetes</taxon>
        <taxon>Kitasatosporales</taxon>
        <taxon>Streptomycetaceae</taxon>
        <taxon>Streptomyces</taxon>
    </lineage>
</organism>
<dbReference type="EMBL" id="BNEC01000005">
    <property type="protein sequence ID" value="GHI68876.1"/>
    <property type="molecule type" value="Genomic_DNA"/>
</dbReference>
<keyword evidence="5" id="KW-1185">Reference proteome</keyword>
<evidence type="ECO:0000259" key="3">
    <source>
        <dbReference type="PROSITE" id="PS51462"/>
    </source>
</evidence>
<dbReference type="Proteomes" id="UP000613974">
    <property type="component" value="Unassembled WGS sequence"/>
</dbReference>
<sequence length="164" mass="18687">MSENSENPDYFKNPPPRRVGALAFLEAPEGRFAVIERSYWTEVSRWGLPGGSAAPNELPRRALARHLAEKLHVRLTADRFLLVDHATAVPDKHHEGSNFVYYKRLAELPEDVRPTRGYKGLRWVTPEQAEGLLLDHELLRFRACVQAVRSRAFGVELLYGNPMI</sequence>
<comment type="cofactor">
    <cofactor evidence="1">
        <name>Mg(2+)</name>
        <dbReference type="ChEBI" id="CHEBI:18420"/>
    </cofactor>
</comment>
<protein>
    <recommendedName>
        <fullName evidence="3">Nudix hydrolase domain-containing protein</fullName>
    </recommendedName>
</protein>
<dbReference type="PROSITE" id="PS51462">
    <property type="entry name" value="NUDIX"/>
    <property type="match status" value="1"/>
</dbReference>
<accession>A0ABQ3SL53</accession>
<comment type="caution">
    <text evidence="4">The sequence shown here is derived from an EMBL/GenBank/DDBJ whole genome shotgun (WGS) entry which is preliminary data.</text>
</comment>
<gene>
    <name evidence="4" type="ORF">Snoj_27940</name>
</gene>
<dbReference type="RefSeq" id="WP_189748167.1">
    <property type="nucleotide sequence ID" value="NZ_BMRL01000038.1"/>
</dbReference>
<evidence type="ECO:0000313" key="4">
    <source>
        <dbReference type="EMBL" id="GHI68876.1"/>
    </source>
</evidence>